<dbReference type="Gene3D" id="3.30.70.1290">
    <property type="entry name" value="Transposase IS200-like"/>
    <property type="match status" value="1"/>
</dbReference>
<dbReference type="GO" id="GO:0006313">
    <property type="term" value="P:DNA transposition"/>
    <property type="evidence" value="ECO:0007669"/>
    <property type="project" value="InterPro"/>
</dbReference>
<name>A0A4P6YB14_9FLAO</name>
<dbReference type="PANTHER" id="PTHR36966">
    <property type="entry name" value="REP-ASSOCIATED TYROSINE TRANSPOSASE"/>
    <property type="match status" value="1"/>
</dbReference>
<dbReference type="KEGG" id="fnk:E1750_11255"/>
<dbReference type="GO" id="GO:0043565">
    <property type="term" value="F:sequence-specific DNA binding"/>
    <property type="evidence" value="ECO:0007669"/>
    <property type="project" value="TreeGrafter"/>
</dbReference>
<sequence>MTNKFKNKYRITSSRLKNWDYGENGAYFITICTRNREHFFGEIATVDGENEMQFNEIGLLANEFWVEIPKHFPFVELGNYQVMPNHVHGILIIDKNNDVDDLVVETLQCNVSAENEIKNEQMANISPKPGTISTIIRSYKSVVTKNSHYIHADFEWQERFHDHIIRDAESFEKIQNYIENNVANWKDDKFYN</sequence>
<dbReference type="AlphaFoldDB" id="A0A4P6YB14"/>
<dbReference type="InterPro" id="IPR052715">
    <property type="entry name" value="RAYT_transposase"/>
</dbReference>
<dbReference type="InterPro" id="IPR036515">
    <property type="entry name" value="Transposase_17_sf"/>
</dbReference>
<dbReference type="Proteomes" id="UP000291124">
    <property type="component" value="Chromosome"/>
</dbReference>
<organism evidence="2 3">
    <name type="scientific">Flavobacterium nackdongense</name>
    <dbReference type="NCBI Taxonomy" id="2547394"/>
    <lineage>
        <taxon>Bacteria</taxon>
        <taxon>Pseudomonadati</taxon>
        <taxon>Bacteroidota</taxon>
        <taxon>Flavobacteriia</taxon>
        <taxon>Flavobacteriales</taxon>
        <taxon>Flavobacteriaceae</taxon>
        <taxon>Flavobacterium</taxon>
    </lineage>
</organism>
<dbReference type="InterPro" id="IPR002686">
    <property type="entry name" value="Transposase_17"/>
</dbReference>
<dbReference type="RefSeq" id="WP_133276866.1">
    <property type="nucleotide sequence ID" value="NZ_CP037933.1"/>
</dbReference>
<dbReference type="SMART" id="SM01321">
    <property type="entry name" value="Y1_Tnp"/>
    <property type="match status" value="1"/>
</dbReference>
<evidence type="ECO:0000313" key="2">
    <source>
        <dbReference type="EMBL" id="QBN19348.1"/>
    </source>
</evidence>
<dbReference type="OrthoDB" id="9794403at2"/>
<accession>A0A4P6YB14</accession>
<proteinExistence type="predicted"/>
<dbReference type="PANTHER" id="PTHR36966:SF1">
    <property type="entry name" value="REP-ASSOCIATED TYROSINE TRANSPOSASE"/>
    <property type="match status" value="1"/>
</dbReference>
<dbReference type="GO" id="GO:0004803">
    <property type="term" value="F:transposase activity"/>
    <property type="evidence" value="ECO:0007669"/>
    <property type="project" value="InterPro"/>
</dbReference>
<gene>
    <name evidence="2" type="ORF">E1750_11255</name>
</gene>
<dbReference type="EMBL" id="CP037933">
    <property type="protein sequence ID" value="QBN19348.1"/>
    <property type="molecule type" value="Genomic_DNA"/>
</dbReference>
<evidence type="ECO:0000259" key="1">
    <source>
        <dbReference type="SMART" id="SM01321"/>
    </source>
</evidence>
<evidence type="ECO:0000313" key="3">
    <source>
        <dbReference type="Proteomes" id="UP000291124"/>
    </source>
</evidence>
<protein>
    <submittedName>
        <fullName evidence="2">Transposase</fullName>
    </submittedName>
</protein>
<feature type="domain" description="Transposase IS200-like" evidence="1">
    <location>
        <begin position="22"/>
        <end position="181"/>
    </location>
</feature>
<reference evidence="3" key="1">
    <citation type="submission" date="2019-03" db="EMBL/GenBank/DDBJ databases">
        <title>Flavobacterium sp.</title>
        <authorList>
            <person name="Kim H."/>
        </authorList>
    </citation>
    <scope>NUCLEOTIDE SEQUENCE [LARGE SCALE GENOMIC DNA]</scope>
    <source>
        <strain evidence="3">GS13</strain>
    </source>
</reference>
<keyword evidence="3" id="KW-1185">Reference proteome</keyword>
<dbReference type="SUPFAM" id="SSF143422">
    <property type="entry name" value="Transposase IS200-like"/>
    <property type="match status" value="1"/>
</dbReference>